<dbReference type="Gramene" id="PGSC0003DMT400075584">
    <property type="protein sequence ID" value="PGSC0003DMT400075584"/>
    <property type="gene ID" value="PGSC0003DMG400029395"/>
</dbReference>
<keyword evidence="4" id="KW-1185">Reference proteome</keyword>
<sequence length="264" mass="29570">MVSEPYYLFHLLVFFSYIPEIQVFVAYCVLTVVKIVRTESWESFIQDTLLFAKIFLTAIALVMDYHLALCCRIGFFLAVIHIIAQQPPYEGLGSSNHLTPLQLESLLTEGNTSRFWLVEFRAFSTSACVCTSSFFPELSITYSNTNLSFGTIDLGLFPNAAERFGISFGSLNQLPVYILFENAVEVARFPEFDYEPYVFGPTITKVFSATTRSNTKGIRDLPVVRPTPIEGDVIRSHTVSEDTNHSCSSHELPAKTTGEHAVCS</sequence>
<name>M1CVF2_SOLTU</name>
<dbReference type="OrthoDB" id="20229at2759"/>
<dbReference type="ExpressionAtlas" id="M1CVF2">
    <property type="expression patterns" value="baseline"/>
</dbReference>
<feature type="transmembrane region" description="Helical" evidence="2">
    <location>
        <begin position="6"/>
        <end position="33"/>
    </location>
</feature>
<evidence type="ECO:0000256" key="2">
    <source>
        <dbReference type="SAM" id="Phobius"/>
    </source>
</evidence>
<reference evidence="4" key="1">
    <citation type="journal article" date="2011" name="Nature">
        <title>Genome sequence and analysis of the tuber crop potato.</title>
        <authorList>
            <consortium name="The Potato Genome Sequencing Consortium"/>
        </authorList>
    </citation>
    <scope>NUCLEOTIDE SEQUENCE [LARGE SCALE GENOMIC DNA]</scope>
    <source>
        <strain evidence="4">cv. DM1-3 516 R44</strain>
    </source>
</reference>
<protein>
    <submittedName>
        <fullName evidence="3">Electron transporter</fullName>
    </submittedName>
</protein>
<keyword evidence="2" id="KW-0472">Membrane</keyword>
<feature type="region of interest" description="Disordered" evidence="1">
    <location>
        <begin position="240"/>
        <end position="264"/>
    </location>
</feature>
<dbReference type="HOGENOM" id="CLU_074242_0_0_1"/>
<dbReference type="Proteomes" id="UP000011115">
    <property type="component" value="Unassembled WGS sequence"/>
</dbReference>
<gene>
    <name evidence="3" type="primary">LOC102599657</name>
</gene>
<reference evidence="3" key="2">
    <citation type="submission" date="2015-06" db="UniProtKB">
        <authorList>
            <consortium name="EnsemblPlants"/>
        </authorList>
    </citation>
    <scope>IDENTIFICATION</scope>
    <source>
        <strain evidence="3">DM1-3 516 R44</strain>
    </source>
</reference>
<feature type="transmembrane region" description="Helical" evidence="2">
    <location>
        <begin position="54"/>
        <end position="84"/>
    </location>
</feature>
<evidence type="ECO:0000313" key="3">
    <source>
        <dbReference type="EnsemblPlants" id="PGSC0003DMT400075584"/>
    </source>
</evidence>
<proteinExistence type="predicted"/>
<accession>M1CVF2</accession>
<dbReference type="EnsemblPlants" id="PGSC0003DMT400075584">
    <property type="protein sequence ID" value="PGSC0003DMT400075584"/>
    <property type="gene ID" value="PGSC0003DMG400029395"/>
</dbReference>
<dbReference type="InterPro" id="IPR036249">
    <property type="entry name" value="Thioredoxin-like_sf"/>
</dbReference>
<evidence type="ECO:0000313" key="4">
    <source>
        <dbReference type="Proteomes" id="UP000011115"/>
    </source>
</evidence>
<keyword evidence="2" id="KW-0812">Transmembrane</keyword>
<organism evidence="3 4">
    <name type="scientific">Solanum tuberosum</name>
    <name type="common">Potato</name>
    <dbReference type="NCBI Taxonomy" id="4113"/>
    <lineage>
        <taxon>Eukaryota</taxon>
        <taxon>Viridiplantae</taxon>
        <taxon>Streptophyta</taxon>
        <taxon>Embryophyta</taxon>
        <taxon>Tracheophyta</taxon>
        <taxon>Spermatophyta</taxon>
        <taxon>Magnoliopsida</taxon>
        <taxon>eudicotyledons</taxon>
        <taxon>Gunneridae</taxon>
        <taxon>Pentapetalae</taxon>
        <taxon>asterids</taxon>
        <taxon>lamiids</taxon>
        <taxon>Solanales</taxon>
        <taxon>Solanaceae</taxon>
        <taxon>Solanoideae</taxon>
        <taxon>Solaneae</taxon>
        <taxon>Solanum</taxon>
    </lineage>
</organism>
<evidence type="ECO:0000256" key="1">
    <source>
        <dbReference type="SAM" id="MobiDB-lite"/>
    </source>
</evidence>
<dbReference type="Gene3D" id="3.40.30.10">
    <property type="entry name" value="Glutaredoxin"/>
    <property type="match status" value="1"/>
</dbReference>
<dbReference type="AlphaFoldDB" id="M1CVF2"/>
<keyword evidence="2" id="KW-1133">Transmembrane helix</keyword>
<dbReference type="SUPFAM" id="SSF52833">
    <property type="entry name" value="Thioredoxin-like"/>
    <property type="match status" value="1"/>
</dbReference>